<sequence length="302" mass="33559">VMSYRTELSEKLLKSALQYARLTGEAGRMSRTDLTTQLEPLVGTRGVTFLADHVIYPKDRTKDLGQLADSLARQHAAYEHLTYRPVVSAVNEEDGVVFSAIYYVLRNRGAVLDATEPTGRISKGFLIDKMTFDKSTGRLLSSLVARQMTLEERDSLLQDPTAWQPAVVDEGELVAVPHVVAGPNDYKYMGEVISKWVAMWSSGAPLDDLPKVVASNCREHDGYGLHNKPNGITWQGLDQGRAIIAAAHKTYDIRNELVSHAVSYDHKLGFEHWRADAVNRGDQTQTPLEGIGLICFNQHLQV</sequence>
<accession>D8UGT3</accession>
<dbReference type="EMBL" id="GL378401">
    <property type="protein sequence ID" value="EFJ41107.1"/>
    <property type="molecule type" value="Genomic_DNA"/>
</dbReference>
<dbReference type="InParanoid" id="D8UGT3"/>
<proteinExistence type="predicted"/>
<dbReference type="RefSeq" id="XP_002957870.1">
    <property type="nucleotide sequence ID" value="XM_002957824.1"/>
</dbReference>
<protein>
    <submittedName>
        <fullName evidence="1">Uncharacterized protein</fullName>
    </submittedName>
</protein>
<evidence type="ECO:0000313" key="2">
    <source>
        <dbReference type="Proteomes" id="UP000001058"/>
    </source>
</evidence>
<dbReference type="Proteomes" id="UP000001058">
    <property type="component" value="Unassembled WGS sequence"/>
</dbReference>
<dbReference type="AlphaFoldDB" id="D8UGT3"/>
<reference evidence="1 2" key="1">
    <citation type="journal article" date="2010" name="Science">
        <title>Genomic analysis of organismal complexity in the multicellular green alga Volvox carteri.</title>
        <authorList>
            <person name="Prochnik S.E."/>
            <person name="Umen J."/>
            <person name="Nedelcu A.M."/>
            <person name="Hallmann A."/>
            <person name="Miller S.M."/>
            <person name="Nishii I."/>
            <person name="Ferris P."/>
            <person name="Kuo A."/>
            <person name="Mitros T."/>
            <person name="Fritz-Laylin L.K."/>
            <person name="Hellsten U."/>
            <person name="Chapman J."/>
            <person name="Simakov O."/>
            <person name="Rensing S.A."/>
            <person name="Terry A."/>
            <person name="Pangilinan J."/>
            <person name="Kapitonov V."/>
            <person name="Jurka J."/>
            <person name="Salamov A."/>
            <person name="Shapiro H."/>
            <person name="Schmutz J."/>
            <person name="Grimwood J."/>
            <person name="Lindquist E."/>
            <person name="Lucas S."/>
            <person name="Grigoriev I.V."/>
            <person name="Schmitt R."/>
            <person name="Kirk D."/>
            <person name="Rokhsar D.S."/>
        </authorList>
    </citation>
    <scope>NUCLEOTIDE SEQUENCE [LARGE SCALE GENOMIC DNA]</scope>
    <source>
        <strain evidence="2">f. Nagariensis / Eve</strain>
    </source>
</reference>
<feature type="non-terminal residue" evidence="1">
    <location>
        <position position="1"/>
    </location>
</feature>
<organism evidence="2">
    <name type="scientific">Volvox carteri f. nagariensis</name>
    <dbReference type="NCBI Taxonomy" id="3068"/>
    <lineage>
        <taxon>Eukaryota</taxon>
        <taxon>Viridiplantae</taxon>
        <taxon>Chlorophyta</taxon>
        <taxon>core chlorophytes</taxon>
        <taxon>Chlorophyceae</taxon>
        <taxon>CS clade</taxon>
        <taxon>Chlamydomonadales</taxon>
        <taxon>Volvocaceae</taxon>
        <taxon>Volvox</taxon>
    </lineage>
</organism>
<dbReference type="OrthoDB" id="533114at2759"/>
<dbReference type="GeneID" id="9622942"/>
<dbReference type="KEGG" id="vcn:VOLCADRAFT_119799"/>
<name>D8UGT3_VOLCA</name>
<gene>
    <name evidence="1" type="ORF">VOLCADRAFT_119799</name>
</gene>
<evidence type="ECO:0000313" key="1">
    <source>
        <dbReference type="EMBL" id="EFJ41107.1"/>
    </source>
</evidence>
<keyword evidence="2" id="KW-1185">Reference proteome</keyword>